<dbReference type="EMBL" id="JAYDYQ010002533">
    <property type="protein sequence ID" value="KAK4485570.1"/>
    <property type="molecule type" value="Genomic_DNA"/>
</dbReference>
<accession>A0ABR0D8L5</accession>
<evidence type="ECO:0000259" key="9">
    <source>
        <dbReference type="Pfam" id="PF04535"/>
    </source>
</evidence>
<gene>
    <name evidence="10" type="ORF">RD792_008213</name>
</gene>
<evidence type="ECO:0000256" key="8">
    <source>
        <dbReference type="RuleBase" id="RU361233"/>
    </source>
</evidence>
<keyword evidence="5 8" id="KW-0812">Transmembrane</keyword>
<comment type="caution">
    <text evidence="10">The sequence shown here is derived from an EMBL/GenBank/DDBJ whole genome shotgun (WGS) entry which is preliminary data.</text>
</comment>
<feature type="transmembrane region" description="Helical" evidence="8">
    <location>
        <begin position="135"/>
        <end position="161"/>
    </location>
</feature>
<evidence type="ECO:0000256" key="7">
    <source>
        <dbReference type="ARBA" id="ARBA00023136"/>
    </source>
</evidence>
<sequence>MEALLRILSIIFLVLTACLVGLDSQTKVLFHFISRKASFKDLNALYVLVWIDTAAAVYNLLQVFRCYKLPDLTKDKPPYYIYLAWGFYLLDQAAVYMVFAAHSAAAQASIFAVTGQKNFQWMKLCDKYTRFCIQIGGALLCGYFACLVMAITSSISAYVLFKRYSPQKFMVLKGN</sequence>
<keyword evidence="11" id="KW-1185">Reference proteome</keyword>
<reference evidence="10 11" key="1">
    <citation type="journal article" date="2023" name="bioRxiv">
        <title>Genome report: Whole genome sequence and annotation of Penstemon davidsonii.</title>
        <authorList>
            <person name="Ostevik K.L."/>
            <person name="Alabady M."/>
            <person name="Zhang M."/>
            <person name="Rausher M.D."/>
        </authorList>
    </citation>
    <scope>NUCLEOTIDE SEQUENCE [LARGE SCALE GENOMIC DNA]</scope>
    <source>
        <strain evidence="10">DNT005</strain>
        <tissue evidence="10">Whole leaf</tissue>
    </source>
</reference>
<evidence type="ECO:0000256" key="3">
    <source>
        <dbReference type="ARBA" id="ARBA00011489"/>
    </source>
</evidence>
<protein>
    <recommendedName>
        <fullName evidence="8">CASP-like protein</fullName>
    </recommendedName>
</protein>
<evidence type="ECO:0000313" key="11">
    <source>
        <dbReference type="Proteomes" id="UP001291926"/>
    </source>
</evidence>
<comment type="similarity">
    <text evidence="2 8">Belongs to the Casparian strip membrane proteins (CASP) family.</text>
</comment>
<comment type="caution">
    <text evidence="8">Lacks conserved residue(s) required for the propagation of feature annotation.</text>
</comment>
<evidence type="ECO:0000256" key="6">
    <source>
        <dbReference type="ARBA" id="ARBA00022989"/>
    </source>
</evidence>
<evidence type="ECO:0000256" key="4">
    <source>
        <dbReference type="ARBA" id="ARBA00022475"/>
    </source>
</evidence>
<dbReference type="Proteomes" id="UP001291926">
    <property type="component" value="Unassembled WGS sequence"/>
</dbReference>
<proteinExistence type="inferred from homology"/>
<dbReference type="PANTHER" id="PTHR33573:SF30">
    <property type="entry name" value="CASP-LIKE PROTEIN 2C1-RELATED"/>
    <property type="match status" value="1"/>
</dbReference>
<evidence type="ECO:0000256" key="5">
    <source>
        <dbReference type="ARBA" id="ARBA00022692"/>
    </source>
</evidence>
<organism evidence="10 11">
    <name type="scientific">Penstemon davidsonii</name>
    <dbReference type="NCBI Taxonomy" id="160366"/>
    <lineage>
        <taxon>Eukaryota</taxon>
        <taxon>Viridiplantae</taxon>
        <taxon>Streptophyta</taxon>
        <taxon>Embryophyta</taxon>
        <taxon>Tracheophyta</taxon>
        <taxon>Spermatophyta</taxon>
        <taxon>Magnoliopsida</taxon>
        <taxon>eudicotyledons</taxon>
        <taxon>Gunneridae</taxon>
        <taxon>Pentapetalae</taxon>
        <taxon>asterids</taxon>
        <taxon>lamiids</taxon>
        <taxon>Lamiales</taxon>
        <taxon>Plantaginaceae</taxon>
        <taxon>Cheloneae</taxon>
        <taxon>Penstemon</taxon>
    </lineage>
</organism>
<evidence type="ECO:0000256" key="1">
    <source>
        <dbReference type="ARBA" id="ARBA00004651"/>
    </source>
</evidence>
<dbReference type="PROSITE" id="PS51257">
    <property type="entry name" value="PROKAR_LIPOPROTEIN"/>
    <property type="match status" value="1"/>
</dbReference>
<keyword evidence="4 8" id="KW-1003">Cell membrane</keyword>
<keyword evidence="6 8" id="KW-1133">Transmembrane helix</keyword>
<dbReference type="NCBIfam" id="TIGR01569">
    <property type="entry name" value="A_tha_TIGR01569"/>
    <property type="match status" value="1"/>
</dbReference>
<dbReference type="InterPro" id="IPR006459">
    <property type="entry name" value="CASP/CASPL"/>
</dbReference>
<dbReference type="PANTHER" id="PTHR33573">
    <property type="entry name" value="CASP-LIKE PROTEIN 4A4"/>
    <property type="match status" value="1"/>
</dbReference>
<evidence type="ECO:0000256" key="2">
    <source>
        <dbReference type="ARBA" id="ARBA00007651"/>
    </source>
</evidence>
<dbReference type="InterPro" id="IPR006702">
    <property type="entry name" value="CASP_dom"/>
</dbReference>
<name>A0ABR0D8L5_9LAMI</name>
<feature type="transmembrane region" description="Helical" evidence="8">
    <location>
        <begin position="6"/>
        <end position="22"/>
    </location>
</feature>
<feature type="domain" description="Casparian strip membrane protein" evidence="9">
    <location>
        <begin position="2"/>
        <end position="147"/>
    </location>
</feature>
<keyword evidence="7 8" id="KW-0472">Membrane</keyword>
<comment type="subunit">
    <text evidence="3 8">Homodimer and heterodimers.</text>
</comment>
<comment type="subcellular location">
    <subcellularLocation>
        <location evidence="1 8">Cell membrane</location>
        <topology evidence="1 8">Multi-pass membrane protein</topology>
    </subcellularLocation>
</comment>
<feature type="transmembrane region" description="Helical" evidence="8">
    <location>
        <begin position="43"/>
        <end position="61"/>
    </location>
</feature>
<dbReference type="Pfam" id="PF04535">
    <property type="entry name" value="CASP_dom"/>
    <property type="match status" value="1"/>
</dbReference>
<evidence type="ECO:0000313" key="10">
    <source>
        <dbReference type="EMBL" id="KAK4485570.1"/>
    </source>
</evidence>